<feature type="region of interest" description="Disordered" evidence="5">
    <location>
        <begin position="494"/>
        <end position="515"/>
    </location>
</feature>
<reference evidence="7 8" key="1">
    <citation type="journal article" date="2017" name="Curr. Biol.">
        <title>Genome architecture and evolution of a unichromosomal asexual nematode.</title>
        <authorList>
            <person name="Fradin H."/>
            <person name="Zegar C."/>
            <person name="Gutwein M."/>
            <person name="Lucas J."/>
            <person name="Kovtun M."/>
            <person name="Corcoran D."/>
            <person name="Baugh L.R."/>
            <person name="Kiontke K."/>
            <person name="Gunsalus K."/>
            <person name="Fitch D.H."/>
            <person name="Piano F."/>
        </authorList>
    </citation>
    <scope>NUCLEOTIDE SEQUENCE [LARGE SCALE GENOMIC DNA]</scope>
    <source>
        <strain evidence="7">PF1309</strain>
    </source>
</reference>
<dbReference type="GO" id="GO:0070210">
    <property type="term" value="C:Rpd3L-Expanded complex"/>
    <property type="evidence" value="ECO:0007669"/>
    <property type="project" value="TreeGrafter"/>
</dbReference>
<dbReference type="Proteomes" id="UP000218231">
    <property type="component" value="Unassembled WGS sequence"/>
</dbReference>
<evidence type="ECO:0000256" key="4">
    <source>
        <dbReference type="ARBA" id="ARBA00022853"/>
    </source>
</evidence>
<feature type="compositionally biased region" description="Low complexity" evidence="5">
    <location>
        <begin position="1605"/>
        <end position="1621"/>
    </location>
</feature>
<sequence>MAEGVSETEALNAIGNEQPAGEMEGIEQMPLLEEEGEADRVEGNADEAAGEQQNEHVQDRPNVEMENGIVPSAGHSDDEEPNSDQIVQVAVDSEGEEEDYMETLKIRNQGGLRYPDHDYDPYEPGHRNLIAHPFLPKIGPVDEEGREIYPVDRESGEELNVAELPPDFDVEYRDRPLITPAWREQPVQRRNMQDGSTLVEGPMDRLNVQPGISSAHLVKTPIPGSSQGPQRYHGVSIPSIHQLNPLGQGRGQAVIGSAGKKYLSSQPIPGSASPASYRTILQPGGSNRKINILSPQIRRSTVGTPTTARGSGADLLTGQKVILPQNRPQRDQPMHRIMAPGSVPAQLPARGPPPSLFPASASGETGSVNYQGRAPMLVPASGGGTPRDRINGRAGAAKRDQPGGRGSRPSESQMDDPNVMVETLESGRRLHSLSPRKQVTFSESGEPVASPIGSPYKSPVRIQSQGQAGMGMPPHRLAQHQQQLQMQAQVHGQHRGTPTHMPHKTTTMSPASFSTPIASSSAMVAELPENIMDDSPKSASSQRRLNIVEDVLPPQVSEAAMALSATQQIDLHMQGQAQGSKKELDEEDIKRKIAAIQQEIQMEAEQKRQEEAMRTGNRHGHFGHHSFGGQSSSAAGGQQTQFQGIDDIRKAQPPKPRVPGGSQMPPRYFSSNGYDDLPTAQKHPTSSGFPVQQQMPAGSRPPPPYLTGQQRRQTLGMPPTMAPPKGMGSPPYSGGKPVGLTASSKSEGSAPRIHLPRDKKKEGKEKKKPGRKPNEEFTAEGQEFISEDEDASDTARCYCGLTHYCGWFMVQCDKCKKWEHGDCVDVSEDNQPDRYICTTCKPRRMRISKQMARGLQEKKLENYYEKKRAYRTARQQQGKRHSKGSDSQSRHRIGSDASELSGRASSSKSLRHQPKGEFRYIPKNEYTREVRKTIAECPETSGAADVLRQVGDTVLAKKMFVTTNVEGLVSTCDIDNNNVVMKYVGYICLPYECSGRTPGKNLPFVTLYDGLVKEMRDEEKYIVCSDSRSMGNDARYARKCCTPNCVLKHIIHNGELYIFLVATHNIKKGTELTIPFDRDYKESPEQICFCKQPDCKIEKDRLLFQANRSLSQTSPVLPLSSSRRSFSSSRPDAASPSAVSAPAAATVTASGRTSKPTIVSSESKQEQPKKSMSRRATREMMDNLGLDTVPLSRKVSKSDNKDNEKQTPAADAAEKQKKHDKVSKKESDASDKDRKKDKSASSTEEKMKDVKKDKEKERRKEKHASSKDEKTKDLKSEEKTKENHSSSKDEKVKEPKKDKEKEREKHASSKDEKMTDAKKGKEREQEKYASSKEDEMKSAKKEKEKETPAISKEEKTAEAKKDKEPKPDEPATATKSPEPLLSPTRRSARVHEAAQSQKPSPQTTPSSKKAETKPKKEEKEDNAGYENGADKPAKPARDSSIGSICTTSTPQPESSEISRREQMKLAKLAEQLSKEDEKKTKKGGSTKKSTPAKKLTGFDKYFATSSTPQSAGSQNRKRAVKEEGDGNSQGTSTPSKRPRRDTTGSSRAGAGGKEDEEMQDEPRRSNRKRTSGAADKSSQDAEPSMPKKKWQARTEFDDLSKSPRSDSGSVAGSSGTSTVPTLKKAWLQRHAQDQEQEKEKKVDAVTLSPKQEEGSGSDDAGIMSNANSKAETQGAPQNFAYPRRTARKSRASESANSPSASVAHSSRDLSRRSAAARSKTTSSVPARLRSHPSRGGLSMTFAQAKEKIQTNIRNMSRKLEEVDYEDLAEAKKILIA</sequence>
<feature type="compositionally biased region" description="Low complexity" evidence="5">
    <location>
        <begin position="625"/>
        <end position="644"/>
    </location>
</feature>
<keyword evidence="4" id="KW-0156">Chromatin regulator</keyword>
<dbReference type="GO" id="GO:0006355">
    <property type="term" value="P:regulation of DNA-templated transcription"/>
    <property type="evidence" value="ECO:0007669"/>
    <property type="project" value="TreeGrafter"/>
</dbReference>
<feature type="compositionally biased region" description="Basic and acidic residues" evidence="5">
    <location>
        <begin position="386"/>
        <end position="402"/>
    </location>
</feature>
<dbReference type="GO" id="GO:0008270">
    <property type="term" value="F:zinc ion binding"/>
    <property type="evidence" value="ECO:0007669"/>
    <property type="project" value="UniProtKB-KW"/>
</dbReference>
<dbReference type="SUPFAM" id="SSF82199">
    <property type="entry name" value="SET domain"/>
    <property type="match status" value="1"/>
</dbReference>
<keyword evidence="2" id="KW-0863">Zinc-finger</keyword>
<dbReference type="SMART" id="SM00317">
    <property type="entry name" value="SET"/>
    <property type="match status" value="1"/>
</dbReference>
<feature type="compositionally biased region" description="Polar residues" evidence="5">
    <location>
        <begin position="682"/>
        <end position="696"/>
    </location>
</feature>
<proteinExistence type="predicted"/>
<dbReference type="SMART" id="SM00249">
    <property type="entry name" value="PHD"/>
    <property type="match status" value="1"/>
</dbReference>
<evidence type="ECO:0000256" key="2">
    <source>
        <dbReference type="ARBA" id="ARBA00022771"/>
    </source>
</evidence>
<feature type="region of interest" description="Disordered" evidence="5">
    <location>
        <begin position="603"/>
        <end position="787"/>
    </location>
</feature>
<feature type="compositionally biased region" description="Polar residues" evidence="5">
    <location>
        <begin position="1440"/>
        <end position="1455"/>
    </location>
</feature>
<gene>
    <name evidence="7" type="ORF">WR25_10091</name>
</gene>
<dbReference type="PANTHER" id="PTHR46462:SF3">
    <property type="entry name" value="UPSET, ISOFORM A"/>
    <property type="match status" value="1"/>
</dbReference>
<feature type="compositionally biased region" description="Low complexity" evidence="5">
    <location>
        <begin position="498"/>
        <end position="508"/>
    </location>
</feature>
<dbReference type="Pfam" id="PF20826">
    <property type="entry name" value="PHD_5"/>
    <property type="match status" value="1"/>
</dbReference>
<dbReference type="GO" id="GO:0006325">
    <property type="term" value="P:chromatin organization"/>
    <property type="evidence" value="ECO:0007669"/>
    <property type="project" value="UniProtKB-KW"/>
</dbReference>
<feature type="region of interest" description="Disordered" evidence="5">
    <location>
        <begin position="1"/>
        <end position="85"/>
    </location>
</feature>
<evidence type="ECO:0000313" key="8">
    <source>
        <dbReference type="Proteomes" id="UP000218231"/>
    </source>
</evidence>
<feature type="compositionally biased region" description="Basic and acidic residues" evidence="5">
    <location>
        <begin position="1592"/>
        <end position="1604"/>
    </location>
</feature>
<dbReference type="EMBL" id="LIAE01006816">
    <property type="protein sequence ID" value="PAV84851.1"/>
    <property type="molecule type" value="Genomic_DNA"/>
</dbReference>
<dbReference type="STRING" id="2018661.A0A2A2LF03"/>
<feature type="compositionally biased region" description="Basic and acidic residues" evidence="5">
    <location>
        <begin position="1408"/>
        <end position="1437"/>
    </location>
</feature>
<feature type="compositionally biased region" description="Basic and acidic residues" evidence="5">
    <location>
        <begin position="1212"/>
        <end position="1369"/>
    </location>
</feature>
<feature type="compositionally biased region" description="Low complexity" evidence="5">
    <location>
        <begin position="1395"/>
        <end position="1407"/>
    </location>
</feature>
<dbReference type="Gene3D" id="3.30.40.10">
    <property type="entry name" value="Zinc/RING finger domain, C3HC4 (zinc finger)"/>
    <property type="match status" value="1"/>
</dbReference>
<dbReference type="Gene3D" id="2.170.270.10">
    <property type="entry name" value="SET domain"/>
    <property type="match status" value="1"/>
</dbReference>
<feature type="compositionally biased region" description="Basic and acidic residues" evidence="5">
    <location>
        <begin position="755"/>
        <end position="765"/>
    </location>
</feature>
<feature type="compositionally biased region" description="Basic and acidic residues" evidence="5">
    <location>
        <begin position="53"/>
        <end position="63"/>
    </location>
</feature>
<feature type="compositionally biased region" description="Polar residues" evidence="5">
    <location>
        <begin position="1692"/>
        <end position="1702"/>
    </location>
</feature>
<dbReference type="InterPro" id="IPR046341">
    <property type="entry name" value="SET_dom_sf"/>
</dbReference>
<feature type="compositionally biased region" description="Polar residues" evidence="5">
    <location>
        <begin position="1664"/>
        <end position="1676"/>
    </location>
</feature>
<feature type="compositionally biased region" description="Polar residues" evidence="5">
    <location>
        <begin position="1526"/>
        <end position="1535"/>
    </location>
</feature>
<dbReference type="InterPro" id="IPR001965">
    <property type="entry name" value="Znf_PHD"/>
</dbReference>
<evidence type="ECO:0000256" key="1">
    <source>
        <dbReference type="ARBA" id="ARBA00022723"/>
    </source>
</evidence>
<organism evidence="7 8">
    <name type="scientific">Diploscapter pachys</name>
    <dbReference type="NCBI Taxonomy" id="2018661"/>
    <lineage>
        <taxon>Eukaryota</taxon>
        <taxon>Metazoa</taxon>
        <taxon>Ecdysozoa</taxon>
        <taxon>Nematoda</taxon>
        <taxon>Chromadorea</taxon>
        <taxon>Rhabditida</taxon>
        <taxon>Rhabditina</taxon>
        <taxon>Rhabditomorpha</taxon>
        <taxon>Rhabditoidea</taxon>
        <taxon>Rhabditidae</taxon>
        <taxon>Diploscapter</taxon>
    </lineage>
</organism>
<dbReference type="CDD" id="cd10529">
    <property type="entry name" value="SET_SETD5-like"/>
    <property type="match status" value="1"/>
</dbReference>
<protein>
    <recommendedName>
        <fullName evidence="6">SET domain-containing protein</fullName>
    </recommendedName>
</protein>
<feature type="region of interest" description="Disordered" evidence="5">
    <location>
        <begin position="1114"/>
        <end position="1741"/>
    </location>
</feature>
<feature type="region of interest" description="Disordered" evidence="5">
    <location>
        <begin position="342"/>
        <end position="458"/>
    </location>
</feature>
<feature type="compositionally biased region" description="Basic and acidic residues" evidence="5">
    <location>
        <begin position="604"/>
        <end position="613"/>
    </location>
</feature>
<dbReference type="InterPro" id="IPR011011">
    <property type="entry name" value="Znf_FYVE_PHD"/>
</dbReference>
<keyword evidence="8" id="KW-1185">Reference proteome</keyword>
<dbReference type="SUPFAM" id="SSF57903">
    <property type="entry name" value="FYVE/PHD zinc finger"/>
    <property type="match status" value="1"/>
</dbReference>
<feature type="domain" description="SET" evidence="6">
    <location>
        <begin position="946"/>
        <end position="1077"/>
    </location>
</feature>
<feature type="compositionally biased region" description="Polar residues" evidence="5">
    <location>
        <begin position="1503"/>
        <end position="1514"/>
    </location>
</feature>
<keyword evidence="1" id="KW-0479">Metal-binding</keyword>
<feature type="compositionally biased region" description="Basic and acidic residues" evidence="5">
    <location>
        <begin position="1630"/>
        <end position="1643"/>
    </location>
</feature>
<dbReference type="PROSITE" id="PS50280">
    <property type="entry name" value="SET"/>
    <property type="match status" value="1"/>
</dbReference>
<dbReference type="InterPro" id="IPR013083">
    <property type="entry name" value="Znf_RING/FYVE/PHD"/>
</dbReference>
<evidence type="ECO:0000256" key="5">
    <source>
        <dbReference type="SAM" id="MobiDB-lite"/>
    </source>
</evidence>
<accession>A0A2A2LF03</accession>
<dbReference type="InterPro" id="IPR001214">
    <property type="entry name" value="SET_dom"/>
</dbReference>
<comment type="caution">
    <text evidence="7">The sequence shown here is derived from an EMBL/GenBank/DDBJ whole genome shotgun (WGS) entry which is preliminary data.</text>
</comment>
<evidence type="ECO:0000256" key="3">
    <source>
        <dbReference type="ARBA" id="ARBA00022833"/>
    </source>
</evidence>
<feature type="compositionally biased region" description="Low complexity" evidence="5">
    <location>
        <begin position="1712"/>
        <end position="1723"/>
    </location>
</feature>
<feature type="compositionally biased region" description="Low complexity" evidence="5">
    <location>
        <begin position="1114"/>
        <end position="1150"/>
    </location>
</feature>
<feature type="compositionally biased region" description="Basic and acidic residues" evidence="5">
    <location>
        <begin position="1196"/>
        <end position="1205"/>
    </location>
</feature>
<dbReference type="PANTHER" id="PTHR46462">
    <property type="entry name" value="UPSET, ISOFORM A"/>
    <property type="match status" value="1"/>
</dbReference>
<dbReference type="Pfam" id="PF00856">
    <property type="entry name" value="SET"/>
    <property type="match status" value="1"/>
</dbReference>
<evidence type="ECO:0000259" key="6">
    <source>
        <dbReference type="PROSITE" id="PS50280"/>
    </source>
</evidence>
<dbReference type="OrthoDB" id="5877798at2759"/>
<keyword evidence="3" id="KW-0862">Zinc</keyword>
<feature type="region of interest" description="Disordered" evidence="5">
    <location>
        <begin position="870"/>
        <end position="918"/>
    </location>
</feature>
<dbReference type="GO" id="GO:0034967">
    <property type="term" value="C:Set3 complex"/>
    <property type="evidence" value="ECO:0007669"/>
    <property type="project" value="TreeGrafter"/>
</dbReference>
<evidence type="ECO:0000313" key="7">
    <source>
        <dbReference type="EMBL" id="PAV84851.1"/>
    </source>
</evidence>
<name>A0A2A2LF03_9BILA</name>